<accession>A0A1E7QKI2</accession>
<gene>
    <name evidence="4" type="ORF">BIY23_00575</name>
</gene>
<dbReference type="PROSITE" id="PS50088">
    <property type="entry name" value="ANK_REPEAT"/>
    <property type="match status" value="1"/>
</dbReference>
<dbReference type="Proteomes" id="UP000175679">
    <property type="component" value="Unassembled WGS sequence"/>
</dbReference>
<sequence length="337" mass="38958">MKNLYLILFLTMSISYNVSTAEEQSSGKQEIAEPSSYLPYTTIEAKDGKNKNKEVIAQVKEAEDQGKEIKDKDTWTENNVQKEDKKIYKANNEDNKEDNKIDNDLKILDEKLDKTITVQHDISDENINPNEQTRKVEGQKPVVDREKPTNKEARITNKENKKLKSWVDLKKEPVRKWPYQETQDKPIHKRQYDDMNMHLPTTAYVHDYSKQLFYCVGKDDILCMRGIINKFENIGFSIKEILDLRNSMGDTPLIYAARRGVLNVVRFLLLQGADVNAVNTKFESALDITNKKDIINAINEMKSGKIEVKKVSNKKDSDLYNWAISAKENNESWCGKK</sequence>
<dbReference type="Pfam" id="PF00023">
    <property type="entry name" value="Ank"/>
    <property type="match status" value="1"/>
</dbReference>
<keyword evidence="1" id="KW-0040">ANK repeat</keyword>
<feature type="chain" id="PRO_5009200948" evidence="3">
    <location>
        <begin position="22"/>
        <end position="337"/>
    </location>
</feature>
<evidence type="ECO:0000313" key="5">
    <source>
        <dbReference type="Proteomes" id="UP000175679"/>
    </source>
</evidence>
<dbReference type="AlphaFoldDB" id="A0A1E7QKI2"/>
<proteinExistence type="predicted"/>
<dbReference type="InterPro" id="IPR002110">
    <property type="entry name" value="Ankyrin_rpt"/>
</dbReference>
<keyword evidence="2" id="KW-0175">Coiled coil</keyword>
<comment type="caution">
    <text evidence="4">The sequence shown here is derived from an EMBL/GenBank/DDBJ whole genome shotgun (WGS) entry which is preliminary data.</text>
</comment>
<keyword evidence="5" id="KW-1185">Reference proteome</keyword>
<dbReference type="InterPro" id="IPR036770">
    <property type="entry name" value="Ankyrin_rpt-contain_sf"/>
</dbReference>
<reference evidence="4 5" key="1">
    <citation type="submission" date="2016-09" db="EMBL/GenBank/DDBJ databases">
        <title>Genomic evidence for plant-parasitic nematodes as the earliest Wolbachia hosts.</title>
        <authorList>
            <person name="Brown A.M."/>
            <person name="Wasala S.K."/>
            <person name="Howe D.K."/>
            <person name="Peetz A.B."/>
            <person name="Zasada I.A."/>
            <person name="Denver D.R."/>
        </authorList>
    </citation>
    <scope>NUCLEOTIDE SEQUENCE [LARGE SCALE GENOMIC DNA]</scope>
    <source>
        <strain evidence="5">wPpe</strain>
    </source>
</reference>
<dbReference type="SUPFAM" id="SSF48403">
    <property type="entry name" value="Ankyrin repeat"/>
    <property type="match status" value="1"/>
</dbReference>
<evidence type="ECO:0000256" key="3">
    <source>
        <dbReference type="SAM" id="SignalP"/>
    </source>
</evidence>
<dbReference type="RefSeq" id="WP_070064631.1">
    <property type="nucleotide sequence ID" value="NZ_MJMG01000001.1"/>
</dbReference>
<dbReference type="PROSITE" id="PS50297">
    <property type="entry name" value="ANK_REP_REGION"/>
    <property type="match status" value="1"/>
</dbReference>
<feature type="repeat" description="ANK" evidence="1">
    <location>
        <begin position="248"/>
        <end position="280"/>
    </location>
</feature>
<evidence type="ECO:0000256" key="1">
    <source>
        <dbReference type="PROSITE-ProRule" id="PRU00023"/>
    </source>
</evidence>
<dbReference type="SMART" id="SM00248">
    <property type="entry name" value="ANK"/>
    <property type="match status" value="1"/>
</dbReference>
<dbReference type="Gene3D" id="1.25.40.20">
    <property type="entry name" value="Ankyrin repeat-containing domain"/>
    <property type="match status" value="1"/>
</dbReference>
<evidence type="ECO:0000256" key="2">
    <source>
        <dbReference type="SAM" id="Coils"/>
    </source>
</evidence>
<dbReference type="OrthoDB" id="7163841at2"/>
<dbReference type="EMBL" id="MJMG01000001">
    <property type="protein sequence ID" value="OEY86982.1"/>
    <property type="molecule type" value="Genomic_DNA"/>
</dbReference>
<keyword evidence="3" id="KW-0732">Signal</keyword>
<feature type="signal peptide" evidence="3">
    <location>
        <begin position="1"/>
        <end position="21"/>
    </location>
</feature>
<organism evidence="4 5">
    <name type="scientific">Wolbachia pipientis</name>
    <dbReference type="NCBI Taxonomy" id="955"/>
    <lineage>
        <taxon>Bacteria</taxon>
        <taxon>Pseudomonadati</taxon>
        <taxon>Pseudomonadota</taxon>
        <taxon>Alphaproteobacteria</taxon>
        <taxon>Rickettsiales</taxon>
        <taxon>Anaplasmataceae</taxon>
        <taxon>Wolbachieae</taxon>
        <taxon>Wolbachia</taxon>
    </lineage>
</organism>
<feature type="coiled-coil region" evidence="2">
    <location>
        <begin position="45"/>
        <end position="72"/>
    </location>
</feature>
<name>A0A1E7QKI2_WOLPI</name>
<protein>
    <submittedName>
        <fullName evidence="4">Uncharacterized protein</fullName>
    </submittedName>
</protein>
<evidence type="ECO:0000313" key="4">
    <source>
        <dbReference type="EMBL" id="OEY86982.1"/>
    </source>
</evidence>